<dbReference type="InterPro" id="IPR003362">
    <property type="entry name" value="Bact_transf"/>
</dbReference>
<feature type="transmembrane region" description="Helical" evidence="7">
    <location>
        <begin position="78"/>
        <end position="96"/>
    </location>
</feature>
<evidence type="ECO:0000256" key="5">
    <source>
        <dbReference type="ARBA" id="ARBA00022989"/>
    </source>
</evidence>
<dbReference type="Proteomes" id="UP000317010">
    <property type="component" value="Unassembled WGS sequence"/>
</dbReference>
<evidence type="ECO:0000256" key="3">
    <source>
        <dbReference type="ARBA" id="ARBA00022679"/>
    </source>
</evidence>
<evidence type="ECO:0000256" key="1">
    <source>
        <dbReference type="ARBA" id="ARBA00004141"/>
    </source>
</evidence>
<keyword evidence="5 7" id="KW-1133">Transmembrane helix</keyword>
<feature type="transmembrane region" description="Helical" evidence="7">
    <location>
        <begin position="267"/>
        <end position="287"/>
    </location>
</feature>
<sequence length="449" mass="52577">MSIRYSKHLPAAVFGSDLLLLNIALYNSHLITFDTYHIQNTSAIFIAVVNIAWIVVSLASKNFSIKRPLVLKDTINKFLLTLIYNLLLVFSIIYFFKVYDISRSEVMISYSLFFLLIIIHRSLLFFFLDFYRKKGYNHRQILIIGDKNIADRLVNSFAHHPEYGYDLTDFITEDQISTMSEDILINNILIKKPDEIFICYKEMNGELLKKLIRIGDENFIKIKVVSDLILSNNYAQLVNYDSVPVLHITSHPEISFKIRILKRCFDVLFSTGVMIIGAPAFLILYVVTKITSKGPAFYKQERIGRHEKPFHIYKFRSMYIDSEKFGPQLSRDNDPRITKWGRIMRETRLDELPQFWNVLKGEMSVVGPRPERQHFIEKIVEQTPHYKKLLRLKPGLTSIGQVHYGYAENIDQMCTRVRYDLIYLQNINLNSDMNIIYKTVKVMIQRKGK</sequence>
<dbReference type="EMBL" id="VLLI01000015">
    <property type="protein sequence ID" value="TWI95618.1"/>
    <property type="molecule type" value="Genomic_DNA"/>
</dbReference>
<dbReference type="AlphaFoldDB" id="A0A562TQU9"/>
<evidence type="ECO:0000256" key="4">
    <source>
        <dbReference type="ARBA" id="ARBA00022692"/>
    </source>
</evidence>
<feature type="domain" description="Bacterial sugar transferase" evidence="8">
    <location>
        <begin position="262"/>
        <end position="444"/>
    </location>
</feature>
<evidence type="ECO:0000313" key="9">
    <source>
        <dbReference type="EMBL" id="TWI95618.1"/>
    </source>
</evidence>
<keyword evidence="10" id="KW-1185">Reference proteome</keyword>
<dbReference type="NCBIfam" id="TIGR03025">
    <property type="entry name" value="EPS_sugtrans"/>
    <property type="match status" value="1"/>
</dbReference>
<organism evidence="9 10">
    <name type="scientific">Mucilaginibacter frigoritolerans</name>
    <dbReference type="NCBI Taxonomy" id="652788"/>
    <lineage>
        <taxon>Bacteria</taxon>
        <taxon>Pseudomonadati</taxon>
        <taxon>Bacteroidota</taxon>
        <taxon>Sphingobacteriia</taxon>
        <taxon>Sphingobacteriales</taxon>
        <taxon>Sphingobacteriaceae</taxon>
        <taxon>Mucilaginibacter</taxon>
    </lineage>
</organism>
<dbReference type="PANTHER" id="PTHR30576:SF0">
    <property type="entry name" value="UNDECAPRENYL-PHOSPHATE N-ACETYLGALACTOSAMINYL 1-PHOSPHATE TRANSFERASE-RELATED"/>
    <property type="match status" value="1"/>
</dbReference>
<comment type="caution">
    <text evidence="9">The sequence shown here is derived from an EMBL/GenBank/DDBJ whole genome shotgun (WGS) entry which is preliminary data.</text>
</comment>
<evidence type="ECO:0000259" key="8">
    <source>
        <dbReference type="Pfam" id="PF02397"/>
    </source>
</evidence>
<keyword evidence="4 7" id="KW-0812">Transmembrane</keyword>
<evidence type="ECO:0000256" key="6">
    <source>
        <dbReference type="ARBA" id="ARBA00023136"/>
    </source>
</evidence>
<feature type="transmembrane region" description="Helical" evidence="7">
    <location>
        <begin position="38"/>
        <end position="58"/>
    </location>
</feature>
<dbReference type="InterPro" id="IPR017475">
    <property type="entry name" value="EPS_sugar_tfrase"/>
</dbReference>
<keyword evidence="3 9" id="KW-0808">Transferase</keyword>
<evidence type="ECO:0000313" key="10">
    <source>
        <dbReference type="Proteomes" id="UP000317010"/>
    </source>
</evidence>
<proteinExistence type="inferred from homology"/>
<comment type="similarity">
    <text evidence="2">Belongs to the bacterial sugar transferase family.</text>
</comment>
<feature type="transmembrane region" description="Helical" evidence="7">
    <location>
        <begin position="108"/>
        <end position="131"/>
    </location>
</feature>
<gene>
    <name evidence="9" type="ORF">JN11_04358</name>
</gene>
<dbReference type="Pfam" id="PF02397">
    <property type="entry name" value="Bac_transf"/>
    <property type="match status" value="1"/>
</dbReference>
<reference evidence="9 10" key="1">
    <citation type="submission" date="2019-07" db="EMBL/GenBank/DDBJ databases">
        <title>Genomic Encyclopedia of Archaeal and Bacterial Type Strains, Phase II (KMG-II): from individual species to whole genera.</title>
        <authorList>
            <person name="Goeker M."/>
        </authorList>
    </citation>
    <scope>NUCLEOTIDE SEQUENCE [LARGE SCALE GENOMIC DNA]</scope>
    <source>
        <strain evidence="9 10">ATCC BAA-1854</strain>
    </source>
</reference>
<dbReference type="GO" id="GO:0016020">
    <property type="term" value="C:membrane"/>
    <property type="evidence" value="ECO:0007669"/>
    <property type="project" value="UniProtKB-SubCell"/>
</dbReference>
<dbReference type="RefSeq" id="WP_144916013.1">
    <property type="nucleotide sequence ID" value="NZ_VLLI01000015.1"/>
</dbReference>
<dbReference type="OrthoDB" id="9808602at2"/>
<evidence type="ECO:0000256" key="2">
    <source>
        <dbReference type="ARBA" id="ARBA00006464"/>
    </source>
</evidence>
<evidence type="ECO:0000256" key="7">
    <source>
        <dbReference type="SAM" id="Phobius"/>
    </source>
</evidence>
<protein>
    <submittedName>
        <fullName evidence="9">Exopolysaccharide biosynthesis polyprenyl glycosylphosphotransferase</fullName>
    </submittedName>
</protein>
<keyword evidence="6 7" id="KW-0472">Membrane</keyword>
<feature type="transmembrane region" description="Helical" evidence="7">
    <location>
        <begin position="9"/>
        <end position="26"/>
    </location>
</feature>
<dbReference type="GO" id="GO:0016780">
    <property type="term" value="F:phosphotransferase activity, for other substituted phosphate groups"/>
    <property type="evidence" value="ECO:0007669"/>
    <property type="project" value="TreeGrafter"/>
</dbReference>
<dbReference type="PANTHER" id="PTHR30576">
    <property type="entry name" value="COLANIC BIOSYNTHESIS UDP-GLUCOSE LIPID CARRIER TRANSFERASE"/>
    <property type="match status" value="1"/>
</dbReference>
<name>A0A562TQU9_9SPHI</name>
<comment type="subcellular location">
    <subcellularLocation>
        <location evidence="1">Membrane</location>
        <topology evidence="1">Multi-pass membrane protein</topology>
    </subcellularLocation>
</comment>
<accession>A0A562TQU9</accession>